<evidence type="ECO:0000313" key="8">
    <source>
        <dbReference type="Proteomes" id="UP000821866"/>
    </source>
</evidence>
<evidence type="ECO:0000256" key="4">
    <source>
        <dbReference type="ARBA" id="ARBA00023242"/>
    </source>
</evidence>
<reference evidence="7" key="1">
    <citation type="journal article" date="2020" name="Cell">
        <title>Large-Scale Comparative Analyses of Tick Genomes Elucidate Their Genetic Diversity and Vector Capacities.</title>
        <authorList>
            <consortium name="Tick Genome and Microbiome Consortium (TIGMIC)"/>
            <person name="Jia N."/>
            <person name="Wang J."/>
            <person name="Shi W."/>
            <person name="Du L."/>
            <person name="Sun Y."/>
            <person name="Zhan W."/>
            <person name="Jiang J.F."/>
            <person name="Wang Q."/>
            <person name="Zhang B."/>
            <person name="Ji P."/>
            <person name="Bell-Sakyi L."/>
            <person name="Cui X.M."/>
            <person name="Yuan T.T."/>
            <person name="Jiang B.G."/>
            <person name="Yang W.F."/>
            <person name="Lam T.T."/>
            <person name="Chang Q.C."/>
            <person name="Ding S.J."/>
            <person name="Wang X.J."/>
            <person name="Zhu J.G."/>
            <person name="Ruan X.D."/>
            <person name="Zhao L."/>
            <person name="Wei J.T."/>
            <person name="Ye R.Z."/>
            <person name="Que T.C."/>
            <person name="Du C.H."/>
            <person name="Zhou Y.H."/>
            <person name="Cheng J.X."/>
            <person name="Dai P.F."/>
            <person name="Guo W.B."/>
            <person name="Han X.H."/>
            <person name="Huang E.J."/>
            <person name="Li L.F."/>
            <person name="Wei W."/>
            <person name="Gao Y.C."/>
            <person name="Liu J.Z."/>
            <person name="Shao H.Z."/>
            <person name="Wang X."/>
            <person name="Wang C.C."/>
            <person name="Yang T.C."/>
            <person name="Huo Q.B."/>
            <person name="Li W."/>
            <person name="Chen H.Y."/>
            <person name="Chen S.E."/>
            <person name="Zhou L.G."/>
            <person name="Ni X.B."/>
            <person name="Tian J.H."/>
            <person name="Sheng Y."/>
            <person name="Liu T."/>
            <person name="Pan Y.S."/>
            <person name="Xia L.Y."/>
            <person name="Li J."/>
            <person name="Zhao F."/>
            <person name="Cao W.C."/>
        </authorList>
    </citation>
    <scope>NUCLEOTIDE SEQUENCE</scope>
    <source>
        <strain evidence="7">Rmic-2018</strain>
    </source>
</reference>
<dbReference type="InterPro" id="IPR037259">
    <property type="entry name" value="BRK_sf"/>
</dbReference>
<proteinExistence type="predicted"/>
<evidence type="ECO:0000259" key="6">
    <source>
        <dbReference type="Pfam" id="PF07533"/>
    </source>
</evidence>
<evidence type="ECO:0000313" key="7">
    <source>
        <dbReference type="EMBL" id="KAH8026441.1"/>
    </source>
</evidence>
<dbReference type="Pfam" id="PF07533">
    <property type="entry name" value="BRK"/>
    <property type="match status" value="1"/>
</dbReference>
<feature type="region of interest" description="Disordered" evidence="5">
    <location>
        <begin position="139"/>
        <end position="213"/>
    </location>
</feature>
<evidence type="ECO:0000256" key="3">
    <source>
        <dbReference type="ARBA" id="ARBA00023163"/>
    </source>
</evidence>
<comment type="subcellular location">
    <subcellularLocation>
        <location evidence="1">Nucleus</location>
    </subcellularLocation>
</comment>
<keyword evidence="4" id="KW-0539">Nucleus</keyword>
<keyword evidence="8" id="KW-1185">Reference proteome</keyword>
<sequence length="230" mass="24342">MELELQVMCTKADSRLQELASTAASKRKFSFLGNDAPAGVAPPEPSGEAPPAPKAVVRECLVCKRKAECIGLYCGRDCIAKYVHDASQTIKAAKLDGERRLMFTERSSGKLVAGVQVPTPENLTNWLVRNPTFELAVARTPGRPHSAKQPSSKAAQAKQPHSKSVKQPPAAQVQSAAPSGANTTTAAAPTPSSTTNSAPAESTSSGTEAVAGKRQSAVLEVEFFLNMWNR</sequence>
<feature type="compositionally biased region" description="Low complexity" evidence="5">
    <location>
        <begin position="147"/>
        <end position="159"/>
    </location>
</feature>
<feature type="domain" description="BRK" evidence="6">
    <location>
        <begin position="95"/>
        <end position="136"/>
    </location>
</feature>
<dbReference type="Proteomes" id="UP000821866">
    <property type="component" value="Unassembled WGS sequence"/>
</dbReference>
<evidence type="ECO:0000256" key="2">
    <source>
        <dbReference type="ARBA" id="ARBA00023015"/>
    </source>
</evidence>
<comment type="caution">
    <text evidence="7">The sequence shown here is derived from an EMBL/GenBank/DDBJ whole genome shotgun (WGS) entry which is preliminary data.</text>
</comment>
<dbReference type="SUPFAM" id="SSF160481">
    <property type="entry name" value="BRK domain-like"/>
    <property type="match status" value="1"/>
</dbReference>
<reference evidence="7" key="2">
    <citation type="submission" date="2021-09" db="EMBL/GenBank/DDBJ databases">
        <authorList>
            <person name="Jia N."/>
            <person name="Wang J."/>
            <person name="Shi W."/>
            <person name="Du L."/>
            <person name="Sun Y."/>
            <person name="Zhan W."/>
            <person name="Jiang J."/>
            <person name="Wang Q."/>
            <person name="Zhang B."/>
            <person name="Ji P."/>
            <person name="Sakyi L.B."/>
            <person name="Cui X."/>
            <person name="Yuan T."/>
            <person name="Jiang B."/>
            <person name="Yang W."/>
            <person name="Lam T.T.-Y."/>
            <person name="Chang Q."/>
            <person name="Ding S."/>
            <person name="Wang X."/>
            <person name="Zhu J."/>
            <person name="Ruan X."/>
            <person name="Zhao L."/>
            <person name="Wei J."/>
            <person name="Que T."/>
            <person name="Du C."/>
            <person name="Cheng J."/>
            <person name="Dai P."/>
            <person name="Han X."/>
            <person name="Huang E."/>
            <person name="Gao Y."/>
            <person name="Liu J."/>
            <person name="Shao H."/>
            <person name="Ye R."/>
            <person name="Li L."/>
            <person name="Wei W."/>
            <person name="Wang X."/>
            <person name="Wang C."/>
            <person name="Huo Q."/>
            <person name="Li W."/>
            <person name="Guo W."/>
            <person name="Chen H."/>
            <person name="Chen S."/>
            <person name="Zhou L."/>
            <person name="Zhou L."/>
            <person name="Ni X."/>
            <person name="Tian J."/>
            <person name="Zhou Y."/>
            <person name="Sheng Y."/>
            <person name="Liu T."/>
            <person name="Pan Y."/>
            <person name="Xia L."/>
            <person name="Li J."/>
            <person name="Zhao F."/>
            <person name="Cao W."/>
        </authorList>
    </citation>
    <scope>NUCLEOTIDE SEQUENCE</scope>
    <source>
        <strain evidence="7">Rmic-2018</strain>
        <tissue evidence="7">Larvae</tissue>
    </source>
</reference>
<dbReference type="VEuPathDB" id="VectorBase:LOC119169125"/>
<evidence type="ECO:0000256" key="5">
    <source>
        <dbReference type="SAM" id="MobiDB-lite"/>
    </source>
</evidence>
<keyword evidence="2" id="KW-0805">Transcription regulation</keyword>
<dbReference type="AlphaFoldDB" id="A0A9J6DX30"/>
<dbReference type="Gene3D" id="3.40.5.120">
    <property type="match status" value="1"/>
</dbReference>
<organism evidence="7 8">
    <name type="scientific">Rhipicephalus microplus</name>
    <name type="common">Cattle tick</name>
    <name type="synonym">Boophilus microplus</name>
    <dbReference type="NCBI Taxonomy" id="6941"/>
    <lineage>
        <taxon>Eukaryota</taxon>
        <taxon>Metazoa</taxon>
        <taxon>Ecdysozoa</taxon>
        <taxon>Arthropoda</taxon>
        <taxon>Chelicerata</taxon>
        <taxon>Arachnida</taxon>
        <taxon>Acari</taxon>
        <taxon>Parasitiformes</taxon>
        <taxon>Ixodida</taxon>
        <taxon>Ixodoidea</taxon>
        <taxon>Ixodidae</taxon>
        <taxon>Rhipicephalinae</taxon>
        <taxon>Rhipicephalus</taxon>
        <taxon>Boophilus</taxon>
    </lineage>
</organism>
<dbReference type="GO" id="GO:0005634">
    <property type="term" value="C:nucleus"/>
    <property type="evidence" value="ECO:0007669"/>
    <property type="project" value="UniProtKB-SubCell"/>
</dbReference>
<feature type="compositionally biased region" description="Low complexity" evidence="5">
    <location>
        <begin position="167"/>
        <end position="205"/>
    </location>
</feature>
<protein>
    <recommendedName>
        <fullName evidence="6">BRK domain-containing protein</fullName>
    </recommendedName>
</protein>
<name>A0A9J6DX30_RHIMP</name>
<gene>
    <name evidence="7" type="ORF">HPB51_020425</name>
</gene>
<keyword evidence="3" id="KW-0804">Transcription</keyword>
<accession>A0A9J6DX30</accession>
<dbReference type="InterPro" id="IPR006576">
    <property type="entry name" value="BRK_domain"/>
</dbReference>
<dbReference type="EMBL" id="JABSTU010000007">
    <property type="protein sequence ID" value="KAH8026441.1"/>
    <property type="molecule type" value="Genomic_DNA"/>
</dbReference>
<evidence type="ECO:0000256" key="1">
    <source>
        <dbReference type="ARBA" id="ARBA00004123"/>
    </source>
</evidence>